<name>A0ABD3MFS8_9STRA</name>
<feature type="compositionally biased region" description="Acidic residues" evidence="1">
    <location>
        <begin position="16"/>
        <end position="35"/>
    </location>
</feature>
<feature type="compositionally biased region" description="Low complexity" evidence="1">
    <location>
        <begin position="238"/>
        <end position="258"/>
    </location>
</feature>
<keyword evidence="3" id="KW-1185">Reference proteome</keyword>
<evidence type="ECO:0000313" key="2">
    <source>
        <dbReference type="EMBL" id="KAL3762628.1"/>
    </source>
</evidence>
<dbReference type="PANTHER" id="PTHR48209">
    <property type="entry name" value="AGL056WP"/>
    <property type="match status" value="1"/>
</dbReference>
<evidence type="ECO:0008006" key="4">
    <source>
        <dbReference type="Google" id="ProtNLM"/>
    </source>
</evidence>
<feature type="region of interest" description="Disordered" evidence="1">
    <location>
        <begin position="329"/>
        <end position="359"/>
    </location>
</feature>
<feature type="compositionally biased region" description="Basic and acidic residues" evidence="1">
    <location>
        <begin position="505"/>
        <end position="517"/>
    </location>
</feature>
<feature type="region of interest" description="Disordered" evidence="1">
    <location>
        <begin position="237"/>
        <end position="276"/>
    </location>
</feature>
<feature type="compositionally biased region" description="Acidic residues" evidence="1">
    <location>
        <begin position="458"/>
        <end position="467"/>
    </location>
</feature>
<dbReference type="PANTHER" id="PTHR48209:SF2">
    <property type="entry name" value="FI24008P1"/>
    <property type="match status" value="1"/>
</dbReference>
<feature type="compositionally biased region" description="Basic and acidic residues" evidence="1">
    <location>
        <begin position="468"/>
        <end position="491"/>
    </location>
</feature>
<feature type="compositionally biased region" description="Acidic residues" evidence="1">
    <location>
        <begin position="115"/>
        <end position="128"/>
    </location>
</feature>
<sequence length="517" mass="56880">MVLEAMMTRTPPQHWDDDEDDDEDNEDNEDDDDVLPYDLKKSHATPSPQSVGGLDLDRSADLSSLVSRMLCDHLVTVSDDEVIVRSTTFTLPELEEATATALDTPYRRGYRGGDDDHDDDDDDDDDDGRCDATDYPPASSSSSSSPPREDGRLPVHHKMLYQSLSSFASPVWRGIEEGKDGDIDGEDGNGNGNGNDRECHDGRSPTIRVGPERVVVFHSDSLGIKISRHTDGYVRVLSVSPSPSSSSMSYPPTDGSSSEQRRRHPPPPIARWREGEVRPGDVVREVGGVSLRAPIDTPAWKLTVGLIRMAPRPLRLVVANELTAAAATKTTTTTTDAAARRDDDDDDADDGRRRRRRRRSLVGARSRVVTFHEPCLGVRLRHDPLDGRVRVLDVARVYRPFPGRPPVRTGDEVRAGDVVLDVGDGEWDLNDPIDLDAWRSLIEYVRGAGRPMRMVVTAEDDDGDDDDGGARMDAGEAKTTAEEDRGDDRPRLSWAGPVVATGNEGQDHDSSYVDESR</sequence>
<reference evidence="2 3" key="1">
    <citation type="submission" date="2024-10" db="EMBL/GenBank/DDBJ databases">
        <title>Updated reference genomes for cyclostephanoid diatoms.</title>
        <authorList>
            <person name="Roberts W.R."/>
            <person name="Alverson A.J."/>
        </authorList>
    </citation>
    <scope>NUCLEOTIDE SEQUENCE [LARGE SCALE GENOMIC DNA]</scope>
    <source>
        <strain evidence="2 3">AJA276-08</strain>
    </source>
</reference>
<feature type="region of interest" description="Disordered" evidence="1">
    <location>
        <begin position="458"/>
        <end position="517"/>
    </location>
</feature>
<accession>A0ABD3MFS8</accession>
<evidence type="ECO:0000256" key="1">
    <source>
        <dbReference type="SAM" id="MobiDB-lite"/>
    </source>
</evidence>
<feature type="region of interest" description="Disordered" evidence="1">
    <location>
        <begin position="1"/>
        <end position="56"/>
    </location>
</feature>
<dbReference type="Proteomes" id="UP001530315">
    <property type="component" value="Unassembled WGS sequence"/>
</dbReference>
<dbReference type="EMBL" id="JALLAZ020001822">
    <property type="protein sequence ID" value="KAL3762628.1"/>
    <property type="molecule type" value="Genomic_DNA"/>
</dbReference>
<protein>
    <recommendedName>
        <fullName evidence="4">PDZ domain-containing protein</fullName>
    </recommendedName>
</protein>
<proteinExistence type="predicted"/>
<gene>
    <name evidence="2" type="ORF">ACHAW5_001221</name>
</gene>
<dbReference type="AlphaFoldDB" id="A0ABD3MFS8"/>
<evidence type="ECO:0000313" key="3">
    <source>
        <dbReference type="Proteomes" id="UP001530315"/>
    </source>
</evidence>
<feature type="region of interest" description="Disordered" evidence="1">
    <location>
        <begin position="95"/>
        <end position="153"/>
    </location>
</feature>
<organism evidence="2 3">
    <name type="scientific">Stephanodiscus triporus</name>
    <dbReference type="NCBI Taxonomy" id="2934178"/>
    <lineage>
        <taxon>Eukaryota</taxon>
        <taxon>Sar</taxon>
        <taxon>Stramenopiles</taxon>
        <taxon>Ochrophyta</taxon>
        <taxon>Bacillariophyta</taxon>
        <taxon>Coscinodiscophyceae</taxon>
        <taxon>Thalassiosirophycidae</taxon>
        <taxon>Stephanodiscales</taxon>
        <taxon>Stephanodiscaceae</taxon>
        <taxon>Stephanodiscus</taxon>
    </lineage>
</organism>
<feature type="region of interest" description="Disordered" evidence="1">
    <location>
        <begin position="175"/>
        <end position="206"/>
    </location>
</feature>
<comment type="caution">
    <text evidence="2">The sequence shown here is derived from an EMBL/GenBank/DDBJ whole genome shotgun (WGS) entry which is preliminary data.</text>
</comment>
<feature type="compositionally biased region" description="Low complexity" evidence="1">
    <location>
        <begin position="136"/>
        <end position="146"/>
    </location>
</feature>